<accession>A0ABN9U0G6</accession>
<feature type="domain" description="Histidine kinase" evidence="11">
    <location>
        <begin position="224"/>
        <end position="354"/>
    </location>
</feature>
<dbReference type="Pfam" id="PF02518">
    <property type="entry name" value="HATPase_c"/>
    <property type="match status" value="1"/>
</dbReference>
<evidence type="ECO:0000256" key="9">
    <source>
        <dbReference type="ARBA" id="ARBA00023128"/>
    </source>
</evidence>
<evidence type="ECO:0000256" key="6">
    <source>
        <dbReference type="ARBA" id="ARBA00022777"/>
    </source>
</evidence>
<dbReference type="InterPro" id="IPR018955">
    <property type="entry name" value="BCDHK/PDK_N"/>
</dbReference>
<gene>
    <name evidence="12" type="ORF">PCOR1329_LOCUS44087</name>
</gene>
<reference evidence="12" key="1">
    <citation type="submission" date="2023-10" db="EMBL/GenBank/DDBJ databases">
        <authorList>
            <person name="Chen Y."/>
            <person name="Shah S."/>
            <person name="Dougan E. K."/>
            <person name="Thang M."/>
            <person name="Chan C."/>
        </authorList>
    </citation>
    <scope>NUCLEOTIDE SEQUENCE [LARGE SCALE GENOMIC DNA]</scope>
</reference>
<dbReference type="InterPro" id="IPR036784">
    <property type="entry name" value="AK/P_DHK_N_sf"/>
</dbReference>
<dbReference type="SMART" id="SM00387">
    <property type="entry name" value="HATPase_c"/>
    <property type="match status" value="1"/>
</dbReference>
<dbReference type="Gene3D" id="3.30.565.10">
    <property type="entry name" value="Histidine kinase-like ATPase, C-terminal domain"/>
    <property type="match status" value="1"/>
</dbReference>
<keyword evidence="4 10" id="KW-0808">Transferase</keyword>
<dbReference type="SUPFAM" id="SSF69012">
    <property type="entry name" value="alpha-ketoacid dehydrogenase kinase, N-terminal domain"/>
    <property type="match status" value="1"/>
</dbReference>
<dbReference type="EMBL" id="CAUYUJ010015296">
    <property type="protein sequence ID" value="CAK0852137.1"/>
    <property type="molecule type" value="Genomic_DNA"/>
</dbReference>
<name>A0ABN9U0G6_9DINO</name>
<dbReference type="PANTHER" id="PTHR11947:SF20">
    <property type="entry name" value="[3-METHYL-2-OXOBUTANOATE DEHYDROGENASE [LIPOAMIDE]] KINASE, MITOCHONDRIAL"/>
    <property type="match status" value="1"/>
</dbReference>
<evidence type="ECO:0000256" key="7">
    <source>
        <dbReference type="ARBA" id="ARBA00022840"/>
    </source>
</evidence>
<keyword evidence="3" id="KW-0597">Phosphoprotein</keyword>
<evidence type="ECO:0000256" key="10">
    <source>
        <dbReference type="RuleBase" id="RU366032"/>
    </source>
</evidence>
<evidence type="ECO:0000313" key="13">
    <source>
        <dbReference type="Proteomes" id="UP001189429"/>
    </source>
</evidence>
<dbReference type="PANTHER" id="PTHR11947">
    <property type="entry name" value="PYRUVATE DEHYDROGENASE KINASE"/>
    <property type="match status" value="1"/>
</dbReference>
<keyword evidence="9 10" id="KW-0496">Mitochondrion</keyword>
<dbReference type="EC" id="2.7.11.-" evidence="10"/>
<evidence type="ECO:0000256" key="2">
    <source>
        <dbReference type="ARBA" id="ARBA00006155"/>
    </source>
</evidence>
<comment type="caution">
    <text evidence="12">The sequence shown here is derived from an EMBL/GenBank/DDBJ whole genome shotgun (WGS) entry which is preliminary data.</text>
</comment>
<evidence type="ECO:0000256" key="1">
    <source>
        <dbReference type="ARBA" id="ARBA00004305"/>
    </source>
</evidence>
<proteinExistence type="inferred from homology"/>
<protein>
    <recommendedName>
        <fullName evidence="10">Protein-serine/threonine kinase</fullName>
        <ecNumber evidence="10">2.7.11.-</ecNumber>
    </recommendedName>
</protein>
<evidence type="ECO:0000256" key="8">
    <source>
        <dbReference type="ARBA" id="ARBA00022946"/>
    </source>
</evidence>
<dbReference type="PROSITE" id="PS50109">
    <property type="entry name" value="HIS_KIN"/>
    <property type="match status" value="1"/>
</dbReference>
<dbReference type="Gene3D" id="1.20.140.20">
    <property type="entry name" value="Alpha-ketoacid/pyruvate dehydrogenase kinase, N-terminal domain"/>
    <property type="match status" value="1"/>
</dbReference>
<dbReference type="InterPro" id="IPR004358">
    <property type="entry name" value="Sig_transdc_His_kin-like_C"/>
</dbReference>
<evidence type="ECO:0000313" key="12">
    <source>
        <dbReference type="EMBL" id="CAK0852137.1"/>
    </source>
</evidence>
<dbReference type="InterPro" id="IPR039028">
    <property type="entry name" value="BCKD/PDK"/>
</dbReference>
<keyword evidence="5 10" id="KW-0547">Nucleotide-binding</keyword>
<keyword evidence="6 10" id="KW-0418">Kinase</keyword>
<sequence>MSVASLPRSFQRIRDVARQECKNLTLAELMRGTRPDVDSRIKAGRWLHQQLPIRFARRIEDFLQLNHLVVCNPHIGNVLDAYLETFDAITAHREIVTPYDESQFCELIRKQNTLHGPGTQLIAEGYKEVQQMYSDIQLDDFLNTFFTSRIATRILMDNYVEMREPKPGFVGVVRQGMRPSELVRNLADPLVVLTTSVYGDAPSLEYRGNGDTRLDYIPRHVGYMLRELLKNALRATVERHKGKSSQIPPVVVELQQGDVHVIIKISDCGGGVPKHIQEKAWKYGWTTAAGDEDLTPWGEWSSGSAAQKRAKDLAGYGFGLPLTRLHAQYFGGDVFMQALPGHGTDMYLLLTHLKEGTSSTEIDDLSATLYSREQAGQLPR</sequence>
<evidence type="ECO:0000256" key="3">
    <source>
        <dbReference type="ARBA" id="ARBA00022553"/>
    </source>
</evidence>
<organism evidence="12 13">
    <name type="scientific">Prorocentrum cordatum</name>
    <dbReference type="NCBI Taxonomy" id="2364126"/>
    <lineage>
        <taxon>Eukaryota</taxon>
        <taxon>Sar</taxon>
        <taxon>Alveolata</taxon>
        <taxon>Dinophyceae</taxon>
        <taxon>Prorocentrales</taxon>
        <taxon>Prorocentraceae</taxon>
        <taxon>Prorocentrum</taxon>
    </lineage>
</organism>
<evidence type="ECO:0000256" key="4">
    <source>
        <dbReference type="ARBA" id="ARBA00022679"/>
    </source>
</evidence>
<dbReference type="Pfam" id="PF10436">
    <property type="entry name" value="BCDHK_Adom3"/>
    <property type="match status" value="1"/>
</dbReference>
<keyword evidence="8" id="KW-0809">Transit peptide</keyword>
<keyword evidence="13" id="KW-1185">Reference proteome</keyword>
<evidence type="ECO:0000259" key="11">
    <source>
        <dbReference type="PROSITE" id="PS50109"/>
    </source>
</evidence>
<dbReference type="InterPro" id="IPR003594">
    <property type="entry name" value="HATPase_dom"/>
</dbReference>
<keyword evidence="7 10" id="KW-0067">ATP-binding</keyword>
<dbReference type="SUPFAM" id="SSF55874">
    <property type="entry name" value="ATPase domain of HSP90 chaperone/DNA topoisomerase II/histidine kinase"/>
    <property type="match status" value="1"/>
</dbReference>
<dbReference type="InterPro" id="IPR036890">
    <property type="entry name" value="HATPase_C_sf"/>
</dbReference>
<dbReference type="InterPro" id="IPR005467">
    <property type="entry name" value="His_kinase_dom"/>
</dbReference>
<comment type="similarity">
    <text evidence="2 10">Belongs to the PDK/BCKDK protein kinase family.</text>
</comment>
<dbReference type="PRINTS" id="PR00344">
    <property type="entry name" value="BCTRLSENSOR"/>
</dbReference>
<dbReference type="Proteomes" id="UP001189429">
    <property type="component" value="Unassembled WGS sequence"/>
</dbReference>
<evidence type="ECO:0000256" key="5">
    <source>
        <dbReference type="ARBA" id="ARBA00022741"/>
    </source>
</evidence>
<comment type="subcellular location">
    <subcellularLocation>
        <location evidence="1 10">Mitochondrion matrix</location>
    </subcellularLocation>
</comment>